<keyword evidence="1" id="KW-0812">Transmembrane</keyword>
<name>A0A2K9MEN8_9RHOB</name>
<keyword evidence="1" id="KW-1133">Transmembrane helix</keyword>
<evidence type="ECO:0000313" key="3">
    <source>
        <dbReference type="Proteomes" id="UP000234882"/>
    </source>
</evidence>
<protein>
    <submittedName>
        <fullName evidence="2">Uncharacterized protein</fullName>
    </submittedName>
</protein>
<accession>A0A2K9MEN8</accession>
<dbReference type="Proteomes" id="UP000234882">
    <property type="component" value="Chromosome"/>
</dbReference>
<feature type="transmembrane region" description="Helical" evidence="1">
    <location>
        <begin position="12"/>
        <end position="37"/>
    </location>
</feature>
<proteinExistence type="predicted"/>
<evidence type="ECO:0000313" key="2">
    <source>
        <dbReference type="EMBL" id="AUM72975.1"/>
    </source>
</evidence>
<dbReference type="OrthoDB" id="9962693at2"/>
<evidence type="ECO:0000256" key="1">
    <source>
        <dbReference type="SAM" id="Phobius"/>
    </source>
</evidence>
<sequence length="68" mass="7435">MSGDDDRTRVAPIWGIVFALALITLAILIGLLIWAVISAIDWDAVLRFIAPTAFETRAIEEILEGGRP</sequence>
<gene>
    <name evidence="2" type="ORF">CYR75_00430</name>
</gene>
<dbReference type="KEGG" id="paru:CYR75_00430"/>
<dbReference type="RefSeq" id="WP_101498360.1">
    <property type="nucleotide sequence ID" value="NZ_CP025583.1"/>
</dbReference>
<organism evidence="2 3">
    <name type="scientific">Paracoccus jeotgali</name>
    <dbReference type="NCBI Taxonomy" id="2065379"/>
    <lineage>
        <taxon>Bacteria</taxon>
        <taxon>Pseudomonadati</taxon>
        <taxon>Pseudomonadota</taxon>
        <taxon>Alphaproteobacteria</taxon>
        <taxon>Rhodobacterales</taxon>
        <taxon>Paracoccaceae</taxon>
        <taxon>Paracoccus</taxon>
    </lineage>
</organism>
<keyword evidence="3" id="KW-1185">Reference proteome</keyword>
<keyword evidence="1" id="KW-0472">Membrane</keyword>
<reference evidence="3" key="1">
    <citation type="submission" date="2017-12" db="EMBL/GenBank/DDBJ databases">
        <title>Genomic analysis of Paracoccus sp. CBA4604.</title>
        <authorList>
            <person name="Roh S.W."/>
            <person name="Kim J.Y."/>
            <person name="Kim J.S."/>
        </authorList>
    </citation>
    <scope>NUCLEOTIDE SEQUENCE [LARGE SCALE GENOMIC DNA]</scope>
    <source>
        <strain evidence="3">CBA4604</strain>
    </source>
</reference>
<dbReference type="AlphaFoldDB" id="A0A2K9MEN8"/>
<dbReference type="EMBL" id="CP025583">
    <property type="protein sequence ID" value="AUM72975.1"/>
    <property type="molecule type" value="Genomic_DNA"/>
</dbReference>